<protein>
    <submittedName>
        <fullName evidence="1">Uncharacterized protein</fullName>
    </submittedName>
</protein>
<evidence type="ECO:0000313" key="2">
    <source>
        <dbReference type="Proteomes" id="UP001162162"/>
    </source>
</evidence>
<dbReference type="Proteomes" id="UP001162162">
    <property type="component" value="Unassembled WGS sequence"/>
</dbReference>
<gene>
    <name evidence="1" type="ORF">NQ318_023380</name>
</gene>
<name>A0AAV8X1I0_9CUCU</name>
<keyword evidence="2" id="KW-1185">Reference proteome</keyword>
<evidence type="ECO:0000313" key="1">
    <source>
        <dbReference type="EMBL" id="KAJ8932598.1"/>
    </source>
</evidence>
<comment type="caution">
    <text evidence="1">The sequence shown here is derived from an EMBL/GenBank/DDBJ whole genome shotgun (WGS) entry which is preliminary data.</text>
</comment>
<organism evidence="1 2">
    <name type="scientific">Aromia moschata</name>
    <dbReference type="NCBI Taxonomy" id="1265417"/>
    <lineage>
        <taxon>Eukaryota</taxon>
        <taxon>Metazoa</taxon>
        <taxon>Ecdysozoa</taxon>
        <taxon>Arthropoda</taxon>
        <taxon>Hexapoda</taxon>
        <taxon>Insecta</taxon>
        <taxon>Pterygota</taxon>
        <taxon>Neoptera</taxon>
        <taxon>Endopterygota</taxon>
        <taxon>Coleoptera</taxon>
        <taxon>Polyphaga</taxon>
        <taxon>Cucujiformia</taxon>
        <taxon>Chrysomeloidea</taxon>
        <taxon>Cerambycidae</taxon>
        <taxon>Cerambycinae</taxon>
        <taxon>Callichromatini</taxon>
        <taxon>Aromia</taxon>
    </lineage>
</organism>
<reference evidence="1" key="1">
    <citation type="journal article" date="2023" name="Insect Mol. Biol.">
        <title>Genome sequencing provides insights into the evolution of gene families encoding plant cell wall-degrading enzymes in longhorned beetles.</title>
        <authorList>
            <person name="Shin N.R."/>
            <person name="Okamura Y."/>
            <person name="Kirsch R."/>
            <person name="Pauchet Y."/>
        </authorList>
    </citation>
    <scope>NUCLEOTIDE SEQUENCE</scope>
    <source>
        <strain evidence="1">AMC_N1</strain>
    </source>
</reference>
<proteinExistence type="predicted"/>
<sequence>MSLSLTINSSRMHICRLIKTPRISNFRQVYPFLTKSIYQVREAHRKSIYKTEEAKKIRFYVLTKYMEYLKNYDKVLERSFPGAMRVYRVFADGIRDFMKDTKEYFMIIKILYTPGPGSKFDRLLRRK</sequence>
<dbReference type="EMBL" id="JAPWTK010001414">
    <property type="protein sequence ID" value="KAJ8932598.1"/>
    <property type="molecule type" value="Genomic_DNA"/>
</dbReference>
<accession>A0AAV8X1I0</accession>
<dbReference type="AlphaFoldDB" id="A0AAV8X1I0"/>